<evidence type="ECO:0000313" key="1">
    <source>
        <dbReference type="EMBL" id="CAG8701104.1"/>
    </source>
</evidence>
<feature type="non-terminal residue" evidence="1">
    <location>
        <position position="1"/>
    </location>
</feature>
<proteinExistence type="predicted"/>
<evidence type="ECO:0000313" key="2">
    <source>
        <dbReference type="Proteomes" id="UP000789525"/>
    </source>
</evidence>
<sequence length="249" mass="27770">GEGGAKKKAMKKGIRSNEKVFIEVQVLPAITEYRAENSKGSGGRTPGRQKSLLEGILVSSPPCQHGRGGQHQESQINEEKDNIVDSPEENETKTKPSSPYAKYAAPDARIWGLYLEEAEAEDKELMEPWNKDLDSLLIFAGLFAGILTAFIVESRKELYEDPQTRLLKDILSTLQNIPNTLNPELFEPETSFLNINGLWFTSLMLTLSSALGGVLSKGWIAKHSSASTRKTSNDAYARHLRANRIRKWR</sequence>
<feature type="non-terminal residue" evidence="1">
    <location>
        <position position="249"/>
    </location>
</feature>
<organism evidence="1 2">
    <name type="scientific">Acaulospora colombiana</name>
    <dbReference type="NCBI Taxonomy" id="27376"/>
    <lineage>
        <taxon>Eukaryota</taxon>
        <taxon>Fungi</taxon>
        <taxon>Fungi incertae sedis</taxon>
        <taxon>Mucoromycota</taxon>
        <taxon>Glomeromycotina</taxon>
        <taxon>Glomeromycetes</taxon>
        <taxon>Diversisporales</taxon>
        <taxon>Acaulosporaceae</taxon>
        <taxon>Acaulospora</taxon>
    </lineage>
</organism>
<accession>A0ACA9PB52</accession>
<protein>
    <submittedName>
        <fullName evidence="1">2554_t:CDS:1</fullName>
    </submittedName>
</protein>
<name>A0ACA9PB52_9GLOM</name>
<comment type="caution">
    <text evidence="1">The sequence shown here is derived from an EMBL/GenBank/DDBJ whole genome shotgun (WGS) entry which is preliminary data.</text>
</comment>
<dbReference type="Proteomes" id="UP000789525">
    <property type="component" value="Unassembled WGS sequence"/>
</dbReference>
<gene>
    <name evidence="1" type="ORF">ACOLOM_LOCUS10246</name>
</gene>
<keyword evidence="2" id="KW-1185">Reference proteome</keyword>
<dbReference type="EMBL" id="CAJVPT010032350">
    <property type="protein sequence ID" value="CAG8701104.1"/>
    <property type="molecule type" value="Genomic_DNA"/>
</dbReference>
<reference evidence="1" key="1">
    <citation type="submission" date="2021-06" db="EMBL/GenBank/DDBJ databases">
        <authorList>
            <person name="Kallberg Y."/>
            <person name="Tangrot J."/>
            <person name="Rosling A."/>
        </authorList>
    </citation>
    <scope>NUCLEOTIDE SEQUENCE</scope>
    <source>
        <strain evidence="1">CL356</strain>
    </source>
</reference>